<dbReference type="AlphaFoldDB" id="W2ZDZ7"/>
<sequence>MASAPDNPPLNFSAVEAQHFLSWILSMKNKNGGYHSFSTYEGHRSALYNLFRDYHYTMSPQLERELSCHFKGLQHRIASAISSGDGPIKVGKDPMTFRL</sequence>
<reference evidence="1 2" key="1">
    <citation type="submission" date="2013-11" db="EMBL/GenBank/DDBJ databases">
        <title>The Genome Sequence of Phytophthora parasitica P10297.</title>
        <authorList>
            <consortium name="The Broad Institute Genomics Platform"/>
            <person name="Russ C."/>
            <person name="Tyler B."/>
            <person name="Panabieres F."/>
            <person name="Shan W."/>
            <person name="Tripathy S."/>
            <person name="Grunwald N."/>
            <person name="Machado M."/>
            <person name="Johnson C.S."/>
            <person name="Walker B."/>
            <person name="Young S.K."/>
            <person name="Zeng Q."/>
            <person name="Gargeya S."/>
            <person name="Fitzgerald M."/>
            <person name="Haas B."/>
            <person name="Abouelleil A."/>
            <person name="Allen A.W."/>
            <person name="Alvarado L."/>
            <person name="Arachchi H.M."/>
            <person name="Berlin A.M."/>
            <person name="Chapman S.B."/>
            <person name="Gainer-Dewar J."/>
            <person name="Goldberg J."/>
            <person name="Griggs A."/>
            <person name="Gujja S."/>
            <person name="Hansen M."/>
            <person name="Howarth C."/>
            <person name="Imamovic A."/>
            <person name="Ireland A."/>
            <person name="Larimer J."/>
            <person name="McCowan C."/>
            <person name="Murphy C."/>
            <person name="Pearson M."/>
            <person name="Poon T.W."/>
            <person name="Priest M."/>
            <person name="Roberts A."/>
            <person name="Saif S."/>
            <person name="Shea T."/>
            <person name="Sisk P."/>
            <person name="Sykes S."/>
            <person name="Wortman J."/>
            <person name="Nusbaum C."/>
            <person name="Birren B."/>
        </authorList>
    </citation>
    <scope>NUCLEOTIDE SEQUENCE [LARGE SCALE GENOMIC DNA]</scope>
    <source>
        <strain evidence="1 2">P10297</strain>
    </source>
</reference>
<comment type="caution">
    <text evidence="1">The sequence shown here is derived from an EMBL/GenBank/DDBJ whole genome shotgun (WGS) entry which is preliminary data.</text>
</comment>
<dbReference type="Proteomes" id="UP000018948">
    <property type="component" value="Unassembled WGS sequence"/>
</dbReference>
<name>W2ZDZ7_PHYNI</name>
<proteinExistence type="predicted"/>
<organism evidence="1 2">
    <name type="scientific">Phytophthora nicotianae P10297</name>
    <dbReference type="NCBI Taxonomy" id="1317064"/>
    <lineage>
        <taxon>Eukaryota</taxon>
        <taxon>Sar</taxon>
        <taxon>Stramenopiles</taxon>
        <taxon>Oomycota</taxon>
        <taxon>Peronosporomycetes</taxon>
        <taxon>Peronosporales</taxon>
        <taxon>Peronosporaceae</taxon>
        <taxon>Phytophthora</taxon>
    </lineage>
</organism>
<evidence type="ECO:0000313" key="1">
    <source>
        <dbReference type="EMBL" id="ETP45572.1"/>
    </source>
</evidence>
<evidence type="ECO:0008006" key="3">
    <source>
        <dbReference type="Google" id="ProtNLM"/>
    </source>
</evidence>
<dbReference type="EMBL" id="ANIY01001686">
    <property type="protein sequence ID" value="ETP45572.1"/>
    <property type="molecule type" value="Genomic_DNA"/>
</dbReference>
<gene>
    <name evidence="1" type="ORF">F442_08037</name>
</gene>
<protein>
    <recommendedName>
        <fullName evidence="3">Core-binding (CB) domain-containing protein</fullName>
    </recommendedName>
</protein>
<accession>W2ZDZ7</accession>
<evidence type="ECO:0000313" key="2">
    <source>
        <dbReference type="Proteomes" id="UP000018948"/>
    </source>
</evidence>